<feature type="region of interest" description="Disordered" evidence="6">
    <location>
        <begin position="1"/>
        <end position="69"/>
    </location>
</feature>
<comment type="caution">
    <text evidence="10">The sequence shown here is derived from an EMBL/GenBank/DDBJ whole genome shotgun (WGS) entry which is preliminary data.</text>
</comment>
<dbReference type="GO" id="GO:0046872">
    <property type="term" value="F:metal ion binding"/>
    <property type="evidence" value="ECO:0007669"/>
    <property type="project" value="UniProtKB-KW"/>
</dbReference>
<keyword evidence="7" id="KW-0472">Membrane</keyword>
<sequence length="802" mass="90003">MASGGGEAPPIPPNANGGEFLLSLLQRPNHHHPPHQQQQSQFPSQFSPFTTPQLQNQHPQPQPLGFDPAVAAVGPSLPLLPHQLLQSNGRDLLSNTPPLWSHNLGFPQKNHAFPHPHPHGNQLQGNQCLADDLQRSGLSIAEVRANNNNNNNLIQHLPQQKQQLEHKLQFGSFSSAIPSPADGLVSANLTREVGPGSRNFNGLERNRHLEKQANSHSTNFEVRQPGAGSGGRGNLHKEQHQNYKSPPPGFSNKHRGGGGGGGGGGGNWDHGGRRRELEHTMYREKGDCSELNNEKARRNEGSVEVRFTRQLDRPGPPPGSNLHSVLGSEIKESLINLDGEDGKDDGGLLDDLGEELMDSLLLEGESDGKKEKKKSSKEFRSDSRGHNILSQRMRMLKRQMQCRLDIDRLNAAFLAIYESLVPLEEETAKQKQFFLLLEKLVSKEWPEARLYLYGSCANSFGVSKSDIDVCLTIEDAEINKSEVLLKLADILQADNLQNVQALTRARVPIVKLMDPVTGISCDICLNNVLAVVNTKLLRDYAQIDVRLRQLAFIVKHWAKSRGVNATYQGTLSSYAYVLMCIHFLQQRRPAILPCLQVCISILLVYFGVLGRVVFIIAVIWTFQHMHILCFNVILAQRLRELISLNQFVDYNNHWSDLSVLLAALFQEMGTTYSAIVDDIRCAYFDQVEKLRGFGSRNKETIAQLVWAFFNYWAYRHDYANGVISVRTGSILSKREKDWTRRIGNDRHLICIEDPFEISHDLGRVVDKFSIKVLREEFERAADIMQHDPHPCVTLFEPYNSPS</sequence>
<dbReference type="GO" id="GO:0050265">
    <property type="term" value="F:RNA uridylyltransferase activity"/>
    <property type="evidence" value="ECO:0007669"/>
    <property type="project" value="TreeGrafter"/>
</dbReference>
<comment type="subcellular location">
    <subcellularLocation>
        <location evidence="1">Cytoplasm</location>
    </subcellularLocation>
</comment>
<keyword evidence="2" id="KW-0963">Cytoplasm</keyword>
<feature type="region of interest" description="Disordered" evidence="6">
    <location>
        <begin position="362"/>
        <end position="383"/>
    </location>
</feature>
<gene>
    <name evidence="10" type="ORF">POTOM_047914</name>
</gene>
<dbReference type="Pfam" id="PF03828">
    <property type="entry name" value="PAP_assoc"/>
    <property type="match status" value="1"/>
</dbReference>
<evidence type="ECO:0000256" key="4">
    <source>
        <dbReference type="ARBA" id="ARBA00022723"/>
    </source>
</evidence>
<name>A0A8X7YBR6_POPTO</name>
<dbReference type="PANTHER" id="PTHR12271">
    <property type="entry name" value="POLY A POLYMERASE CID PAP -RELATED"/>
    <property type="match status" value="1"/>
</dbReference>
<organism evidence="10 11">
    <name type="scientific">Populus tomentosa</name>
    <name type="common">Chinese white poplar</name>
    <dbReference type="NCBI Taxonomy" id="118781"/>
    <lineage>
        <taxon>Eukaryota</taxon>
        <taxon>Viridiplantae</taxon>
        <taxon>Streptophyta</taxon>
        <taxon>Embryophyta</taxon>
        <taxon>Tracheophyta</taxon>
        <taxon>Spermatophyta</taxon>
        <taxon>Magnoliopsida</taxon>
        <taxon>eudicotyledons</taxon>
        <taxon>Gunneridae</taxon>
        <taxon>Pentapetalae</taxon>
        <taxon>rosids</taxon>
        <taxon>fabids</taxon>
        <taxon>Malpighiales</taxon>
        <taxon>Salicaceae</taxon>
        <taxon>Saliceae</taxon>
        <taxon>Populus</taxon>
    </lineage>
</organism>
<evidence type="ECO:0000256" key="7">
    <source>
        <dbReference type="SAM" id="Phobius"/>
    </source>
</evidence>
<keyword evidence="3" id="KW-0808">Transferase</keyword>
<dbReference type="FunFam" id="3.30.460.10:FF:000067">
    <property type="entry name" value="Terminal uridylyltransferase cid1"/>
    <property type="match status" value="1"/>
</dbReference>
<dbReference type="CDD" id="cd05402">
    <property type="entry name" value="NT_PAP_TUTase"/>
    <property type="match status" value="1"/>
</dbReference>
<feature type="transmembrane region" description="Helical" evidence="7">
    <location>
        <begin position="591"/>
        <end position="608"/>
    </location>
</feature>
<dbReference type="InterPro" id="IPR002058">
    <property type="entry name" value="PAP_assoc"/>
</dbReference>
<keyword evidence="5" id="KW-0460">Magnesium</keyword>
<reference evidence="10" key="1">
    <citation type="journal article" date="2020" name="bioRxiv">
        <title>Hybrid origin of Populus tomentosa Carr. identified through genome sequencing and phylogenomic analysis.</title>
        <authorList>
            <person name="An X."/>
            <person name="Gao K."/>
            <person name="Chen Z."/>
            <person name="Li J."/>
            <person name="Yang X."/>
            <person name="Yang X."/>
            <person name="Zhou J."/>
            <person name="Guo T."/>
            <person name="Zhao T."/>
            <person name="Huang S."/>
            <person name="Miao D."/>
            <person name="Khan W.U."/>
            <person name="Rao P."/>
            <person name="Ye M."/>
            <person name="Lei B."/>
            <person name="Liao W."/>
            <person name="Wang J."/>
            <person name="Ji L."/>
            <person name="Li Y."/>
            <person name="Guo B."/>
            <person name="Mustafa N.S."/>
            <person name="Li S."/>
            <person name="Yun Q."/>
            <person name="Keller S.R."/>
            <person name="Mao J."/>
            <person name="Zhang R."/>
            <person name="Strauss S.H."/>
        </authorList>
    </citation>
    <scope>NUCLEOTIDE SEQUENCE</scope>
    <source>
        <strain evidence="10">GM15</strain>
        <tissue evidence="10">Leaf</tissue>
    </source>
</reference>
<feature type="domain" description="Poly(A) RNA polymerase mitochondrial-like central palm" evidence="9">
    <location>
        <begin position="411"/>
        <end position="542"/>
    </location>
</feature>
<evidence type="ECO:0000313" key="11">
    <source>
        <dbReference type="Proteomes" id="UP000886885"/>
    </source>
</evidence>
<evidence type="ECO:0000256" key="6">
    <source>
        <dbReference type="SAM" id="MobiDB-lite"/>
    </source>
</evidence>
<evidence type="ECO:0000256" key="1">
    <source>
        <dbReference type="ARBA" id="ARBA00004496"/>
    </source>
</evidence>
<evidence type="ECO:0000259" key="8">
    <source>
        <dbReference type="Pfam" id="PF03828"/>
    </source>
</evidence>
<protein>
    <recommendedName>
        <fullName evidence="12">Nucleotidyltransferase family protein</fullName>
    </recommendedName>
</protein>
<keyword evidence="4" id="KW-0479">Metal-binding</keyword>
<dbReference type="OrthoDB" id="407432at2759"/>
<dbReference type="GO" id="GO:0031123">
    <property type="term" value="P:RNA 3'-end processing"/>
    <property type="evidence" value="ECO:0007669"/>
    <property type="project" value="TreeGrafter"/>
</dbReference>
<feature type="compositionally biased region" description="Gly residues" evidence="6">
    <location>
        <begin position="257"/>
        <end position="269"/>
    </location>
</feature>
<dbReference type="Proteomes" id="UP000886885">
    <property type="component" value="Chromosome 14D"/>
</dbReference>
<dbReference type="Pfam" id="PF22600">
    <property type="entry name" value="MTPAP-like_central"/>
    <property type="match status" value="1"/>
</dbReference>
<dbReference type="GO" id="GO:0006402">
    <property type="term" value="P:mRNA catabolic process"/>
    <property type="evidence" value="ECO:0007669"/>
    <property type="project" value="UniProtKB-ARBA"/>
</dbReference>
<evidence type="ECO:0000256" key="5">
    <source>
        <dbReference type="ARBA" id="ARBA00022842"/>
    </source>
</evidence>
<feature type="compositionally biased region" description="Low complexity" evidence="6">
    <location>
        <begin position="35"/>
        <end position="59"/>
    </location>
</feature>
<feature type="domain" description="PAP-associated" evidence="8">
    <location>
        <begin position="701"/>
        <end position="759"/>
    </location>
</feature>
<evidence type="ECO:0000259" key="9">
    <source>
        <dbReference type="Pfam" id="PF22600"/>
    </source>
</evidence>
<evidence type="ECO:0000313" key="10">
    <source>
        <dbReference type="EMBL" id="KAG6748019.1"/>
    </source>
</evidence>
<keyword evidence="7" id="KW-1133">Transmembrane helix</keyword>
<feature type="region of interest" description="Disordered" evidence="6">
    <location>
        <begin position="212"/>
        <end position="324"/>
    </location>
</feature>
<feature type="compositionally biased region" description="Basic and acidic residues" evidence="6">
    <location>
        <begin position="366"/>
        <end position="383"/>
    </location>
</feature>
<dbReference type="PANTHER" id="PTHR12271:SF40">
    <property type="entry name" value="POLY(A) RNA POLYMERASE GLD2"/>
    <property type="match status" value="1"/>
</dbReference>
<dbReference type="AlphaFoldDB" id="A0A8X7YBR6"/>
<dbReference type="EMBL" id="JAAWWB010000028">
    <property type="protein sequence ID" value="KAG6748019.1"/>
    <property type="molecule type" value="Genomic_DNA"/>
</dbReference>
<evidence type="ECO:0008006" key="12">
    <source>
        <dbReference type="Google" id="ProtNLM"/>
    </source>
</evidence>
<evidence type="ECO:0000256" key="3">
    <source>
        <dbReference type="ARBA" id="ARBA00022679"/>
    </source>
</evidence>
<proteinExistence type="predicted"/>
<evidence type="ECO:0000256" key="2">
    <source>
        <dbReference type="ARBA" id="ARBA00022490"/>
    </source>
</evidence>
<keyword evidence="11" id="KW-1185">Reference proteome</keyword>
<feature type="transmembrane region" description="Helical" evidence="7">
    <location>
        <begin position="565"/>
        <end position="584"/>
    </location>
</feature>
<dbReference type="InterPro" id="IPR054708">
    <property type="entry name" value="MTPAP-like_central"/>
</dbReference>
<keyword evidence="7" id="KW-0812">Transmembrane</keyword>
<feature type="compositionally biased region" description="Basic and acidic residues" evidence="6">
    <location>
        <begin position="270"/>
        <end position="312"/>
    </location>
</feature>
<dbReference type="GO" id="GO:0061157">
    <property type="term" value="P:mRNA destabilization"/>
    <property type="evidence" value="ECO:0007669"/>
    <property type="project" value="UniProtKB-ARBA"/>
</dbReference>
<accession>A0A8X7YBR6</accession>
<dbReference type="GO" id="GO:0005737">
    <property type="term" value="C:cytoplasm"/>
    <property type="evidence" value="ECO:0007669"/>
    <property type="project" value="UniProtKB-SubCell"/>
</dbReference>